<dbReference type="InterPro" id="IPR035959">
    <property type="entry name" value="RutC-like_sf"/>
</dbReference>
<dbReference type="EMBL" id="JBHLTM010000050">
    <property type="protein sequence ID" value="MFC0685463.1"/>
    <property type="molecule type" value="Genomic_DNA"/>
</dbReference>
<dbReference type="RefSeq" id="WP_267222482.1">
    <property type="nucleotide sequence ID" value="NZ_JAPCWC010000015.1"/>
</dbReference>
<name>A0ABV6SBJ4_9SPHN</name>
<proteinExistence type="predicted"/>
<evidence type="ECO:0000313" key="1">
    <source>
        <dbReference type="EMBL" id="MFC0685463.1"/>
    </source>
</evidence>
<dbReference type="Gene3D" id="3.30.1330.40">
    <property type="entry name" value="RutC-like"/>
    <property type="match status" value="1"/>
</dbReference>
<sequence length="115" mass="12421">MTITRIDQGPRMSEAVIHGDTIYLAGQIGEPGTSVTEQTKVALAEIEALLAKTGSSKDHLLMATIWLADMADFEEMNAVWDAWIAGHPAPARATGEARLFTPDYKVEIIVIAARA</sequence>
<comment type="caution">
    <text evidence="1">The sequence shown here is derived from an EMBL/GenBank/DDBJ whole genome shotgun (WGS) entry which is preliminary data.</text>
</comment>
<gene>
    <name evidence="1" type="ORF">ACFFF8_12725</name>
</gene>
<dbReference type="PANTHER" id="PTHR47328:SF1">
    <property type="entry name" value="RUTC FAMILY PROTEIN YOAB"/>
    <property type="match status" value="1"/>
</dbReference>
<evidence type="ECO:0000313" key="2">
    <source>
        <dbReference type="Proteomes" id="UP001589858"/>
    </source>
</evidence>
<accession>A0ABV6SBJ4</accession>
<reference evidence="1 2" key="1">
    <citation type="submission" date="2024-09" db="EMBL/GenBank/DDBJ databases">
        <authorList>
            <person name="Sun Q."/>
            <person name="Mori K."/>
        </authorList>
    </citation>
    <scope>NUCLEOTIDE SEQUENCE [LARGE SCALE GENOMIC DNA]</scope>
    <source>
        <strain evidence="1 2">CICC 11035S</strain>
    </source>
</reference>
<dbReference type="Proteomes" id="UP001589858">
    <property type="component" value="Unassembled WGS sequence"/>
</dbReference>
<protein>
    <submittedName>
        <fullName evidence="1">RidA family protein</fullName>
    </submittedName>
</protein>
<dbReference type="InterPro" id="IPR006175">
    <property type="entry name" value="YjgF/YER057c/UK114"/>
</dbReference>
<dbReference type="Pfam" id="PF01042">
    <property type="entry name" value="Ribonuc_L-PSP"/>
    <property type="match status" value="1"/>
</dbReference>
<dbReference type="PANTHER" id="PTHR47328">
    <property type="match status" value="1"/>
</dbReference>
<keyword evidence="2" id="KW-1185">Reference proteome</keyword>
<dbReference type="InterPro" id="IPR035709">
    <property type="entry name" value="YoaB-like"/>
</dbReference>
<organism evidence="1 2">
    <name type="scientific">Novosphingobium clariflavum</name>
    <dbReference type="NCBI Taxonomy" id="2029884"/>
    <lineage>
        <taxon>Bacteria</taxon>
        <taxon>Pseudomonadati</taxon>
        <taxon>Pseudomonadota</taxon>
        <taxon>Alphaproteobacteria</taxon>
        <taxon>Sphingomonadales</taxon>
        <taxon>Sphingomonadaceae</taxon>
        <taxon>Novosphingobium</taxon>
    </lineage>
</organism>
<dbReference type="SUPFAM" id="SSF55298">
    <property type="entry name" value="YjgF-like"/>
    <property type="match status" value="1"/>
</dbReference>
<dbReference type="CDD" id="cd06150">
    <property type="entry name" value="YjgF_YER057c_UK114_like_2"/>
    <property type="match status" value="1"/>
</dbReference>